<evidence type="ECO:0000256" key="2">
    <source>
        <dbReference type="ARBA" id="ARBA00023315"/>
    </source>
</evidence>
<proteinExistence type="predicted"/>
<keyword evidence="1" id="KW-0808">Transferase</keyword>
<keyword evidence="5" id="KW-1185">Reference proteome</keyword>
<feature type="domain" description="N-acetyltransferase" evidence="3">
    <location>
        <begin position="1"/>
        <end position="136"/>
    </location>
</feature>
<sequence length="144" mass="16205">MQAVLDIWLTASVKAHSFISEAFWQDQLPEMAEVYLPASKVFVCTDDDTGQITGFSALYDNSLAALFVHPDFQGRGQGKALLHHAIAFNRTRLSLTVYKANQRAIDFYVAQGFEIERRQTDPHTGEPEYLMTHVAGSHKFQKAD</sequence>
<dbReference type="CDD" id="cd04301">
    <property type="entry name" value="NAT_SF"/>
    <property type="match status" value="1"/>
</dbReference>
<dbReference type="GO" id="GO:0016747">
    <property type="term" value="F:acyltransferase activity, transferring groups other than amino-acyl groups"/>
    <property type="evidence" value="ECO:0007669"/>
    <property type="project" value="InterPro"/>
</dbReference>
<dbReference type="Pfam" id="PF13508">
    <property type="entry name" value="Acetyltransf_7"/>
    <property type="match status" value="1"/>
</dbReference>
<protein>
    <recommendedName>
        <fullName evidence="3">N-acetyltransferase domain-containing protein</fullName>
    </recommendedName>
</protein>
<dbReference type="STRING" id="966.BTA35_0200200"/>
<dbReference type="InterPro" id="IPR016181">
    <property type="entry name" value="Acyl_CoA_acyltransferase"/>
</dbReference>
<dbReference type="SUPFAM" id="SSF55729">
    <property type="entry name" value="Acyl-CoA N-acyltransferases (Nat)"/>
    <property type="match status" value="1"/>
</dbReference>
<keyword evidence="2" id="KW-0012">Acyltransferase</keyword>
<evidence type="ECO:0000259" key="3">
    <source>
        <dbReference type="PROSITE" id="PS51186"/>
    </source>
</evidence>
<gene>
    <name evidence="4" type="ORF">BTA35_0200200</name>
</gene>
<dbReference type="PANTHER" id="PTHR43800:SF1">
    <property type="entry name" value="PEPTIDYL-LYSINE N-ACETYLTRANSFERASE YJAB"/>
    <property type="match status" value="1"/>
</dbReference>
<dbReference type="Proteomes" id="UP000190064">
    <property type="component" value="Unassembled WGS sequence"/>
</dbReference>
<evidence type="ECO:0000313" key="4">
    <source>
        <dbReference type="EMBL" id="OOV88864.1"/>
    </source>
</evidence>
<dbReference type="PROSITE" id="PS51186">
    <property type="entry name" value="GNAT"/>
    <property type="match status" value="1"/>
</dbReference>
<dbReference type="InterPro" id="IPR000182">
    <property type="entry name" value="GNAT_dom"/>
</dbReference>
<dbReference type="AlphaFoldDB" id="A0A1T1HG82"/>
<dbReference type="Gene3D" id="3.40.630.30">
    <property type="match status" value="1"/>
</dbReference>
<name>A0A1T1HG82_OCELI</name>
<reference evidence="4" key="1">
    <citation type="submission" date="2017-02" db="EMBL/GenBank/DDBJ databases">
        <title>Draft Genome Sequence of the Salt Water Bacterium Oceanospirillum linum ATCC 11336.</title>
        <authorList>
            <person name="Trachtenberg A.M."/>
            <person name="Carney J.G."/>
            <person name="Linnane J.D."/>
            <person name="Rheaume B.A."/>
            <person name="Pitts N.L."/>
            <person name="Mykles D.L."/>
            <person name="Maclea K.S."/>
        </authorList>
    </citation>
    <scope>NUCLEOTIDE SEQUENCE [LARGE SCALE GENOMIC DNA]</scope>
    <source>
        <strain evidence="4">ATCC 11336</strain>
    </source>
</reference>
<dbReference type="EMBL" id="MTSD02000001">
    <property type="protein sequence ID" value="OOV88864.1"/>
    <property type="molecule type" value="Genomic_DNA"/>
</dbReference>
<evidence type="ECO:0000313" key="5">
    <source>
        <dbReference type="Proteomes" id="UP000190064"/>
    </source>
</evidence>
<accession>A0A1T1HG82</accession>
<organism evidence="4 5">
    <name type="scientific">Oceanospirillum linum</name>
    <dbReference type="NCBI Taxonomy" id="966"/>
    <lineage>
        <taxon>Bacteria</taxon>
        <taxon>Pseudomonadati</taxon>
        <taxon>Pseudomonadota</taxon>
        <taxon>Gammaproteobacteria</taxon>
        <taxon>Oceanospirillales</taxon>
        <taxon>Oceanospirillaceae</taxon>
        <taxon>Oceanospirillum</taxon>
    </lineage>
</organism>
<comment type="caution">
    <text evidence="4">The sequence shown here is derived from an EMBL/GenBank/DDBJ whole genome shotgun (WGS) entry which is preliminary data.</text>
</comment>
<dbReference type="PANTHER" id="PTHR43800">
    <property type="entry name" value="PEPTIDYL-LYSINE N-ACETYLTRANSFERASE YJAB"/>
    <property type="match status" value="1"/>
</dbReference>
<evidence type="ECO:0000256" key="1">
    <source>
        <dbReference type="ARBA" id="ARBA00022679"/>
    </source>
</evidence>